<feature type="non-terminal residue" evidence="4">
    <location>
        <position position="447"/>
    </location>
</feature>
<dbReference type="GO" id="GO:0000398">
    <property type="term" value="P:mRNA splicing, via spliceosome"/>
    <property type="evidence" value="ECO:0007669"/>
    <property type="project" value="TreeGrafter"/>
</dbReference>
<keyword evidence="1 2" id="KW-0694">RNA-binding</keyword>
<dbReference type="EMBL" id="KV454208">
    <property type="protein sequence ID" value="ODQ62596.1"/>
    <property type="molecule type" value="Genomic_DNA"/>
</dbReference>
<feature type="domain" description="RRM" evidence="3">
    <location>
        <begin position="350"/>
        <end position="439"/>
    </location>
</feature>
<accession>A0A1E3PAZ8</accession>
<feature type="domain" description="RRM" evidence="3">
    <location>
        <begin position="259"/>
        <end position="332"/>
    </location>
</feature>
<dbReference type="GeneID" id="30198488"/>
<dbReference type="GO" id="GO:0010494">
    <property type="term" value="C:cytoplasmic stress granule"/>
    <property type="evidence" value="ECO:0007669"/>
    <property type="project" value="TreeGrafter"/>
</dbReference>
<evidence type="ECO:0000256" key="2">
    <source>
        <dbReference type="PROSITE-ProRule" id="PRU00176"/>
    </source>
</evidence>
<dbReference type="OrthoDB" id="6407164at2759"/>
<dbReference type="InterPro" id="IPR039171">
    <property type="entry name" value="Cwc2/Slt11"/>
</dbReference>
<dbReference type="InterPro" id="IPR035979">
    <property type="entry name" value="RBD_domain_sf"/>
</dbReference>
<dbReference type="PANTHER" id="PTHR14089">
    <property type="entry name" value="PRE-MRNA-SPLICING FACTOR RBM22"/>
    <property type="match status" value="1"/>
</dbReference>
<dbReference type="SMART" id="SM00360">
    <property type="entry name" value="RRM"/>
    <property type="match status" value="3"/>
</dbReference>
<dbReference type="InterPro" id="IPR012677">
    <property type="entry name" value="Nucleotide-bd_a/b_plait_sf"/>
</dbReference>
<dbReference type="GO" id="GO:0010468">
    <property type="term" value="P:regulation of gene expression"/>
    <property type="evidence" value="ECO:0007669"/>
    <property type="project" value="UniProtKB-ARBA"/>
</dbReference>
<name>A0A1E3PAZ8_WICAA</name>
<evidence type="ECO:0000313" key="4">
    <source>
        <dbReference type="EMBL" id="ODQ62596.1"/>
    </source>
</evidence>
<evidence type="ECO:0000259" key="3">
    <source>
        <dbReference type="PROSITE" id="PS50102"/>
    </source>
</evidence>
<dbReference type="RefSeq" id="XP_019041803.1">
    <property type="nucleotide sequence ID" value="XM_019181242.1"/>
</dbReference>
<gene>
    <name evidence="4" type="ORF">WICANDRAFT_26287</name>
</gene>
<evidence type="ECO:0000313" key="5">
    <source>
        <dbReference type="Proteomes" id="UP000094112"/>
    </source>
</evidence>
<dbReference type="PANTHER" id="PTHR14089:SF10">
    <property type="entry name" value="RNA-BINDING PROTEIN NAB6"/>
    <property type="match status" value="1"/>
</dbReference>
<dbReference type="GO" id="GO:0003729">
    <property type="term" value="F:mRNA binding"/>
    <property type="evidence" value="ECO:0007669"/>
    <property type="project" value="TreeGrafter"/>
</dbReference>
<dbReference type="Proteomes" id="UP000094112">
    <property type="component" value="Unassembled WGS sequence"/>
</dbReference>
<dbReference type="PROSITE" id="PS50102">
    <property type="entry name" value="RRM"/>
    <property type="match status" value="3"/>
</dbReference>
<feature type="domain" description="RRM" evidence="3">
    <location>
        <begin position="116"/>
        <end position="208"/>
    </location>
</feature>
<sequence>MATRVSNFQVSRQPTRSILLLNVNQDLSLTEFLDTITFGPIENVRIVENYPDEDHNSIALAFLKIETCLNFYNNILTYLSKFKKANKSPDLSINFINTKKLLPFISNAINSDGATRNVYVGNLKSLDKEIDEDFLYQEFSKFGIIDKIDLITKKTDEKTDQEAEEVEDEQNDQFAFIHFTNISSAIKAVEQLSLSSNWQDVKVFYGTDRCSINSTSSLIRYGSQQFMTDEDISNALNQKNLTAQAVATNAGGANNVGNRTVYLGNLDPKTKPEDICNVVRGGVLQYIKHFSTKKICFLTFIEPVAAAQFYANANIDGVTLHGRKLKIGWGNHSGPLPNPIALAVTIGASRNVYIGIKDQDLSDESLKLPSEEILREDFSKFGEIEQINFFKNDRCVFLNFLNISNAIKVVDDANGNNTEKFHDYFNGKYRNFKISFGKDRCGNPPKA</sequence>
<dbReference type="Gene3D" id="3.30.70.330">
    <property type="match status" value="3"/>
</dbReference>
<reference evidence="4 5" key="1">
    <citation type="journal article" date="2016" name="Proc. Natl. Acad. Sci. U.S.A.">
        <title>Comparative genomics of biotechnologically important yeasts.</title>
        <authorList>
            <person name="Riley R."/>
            <person name="Haridas S."/>
            <person name="Wolfe K.H."/>
            <person name="Lopes M.R."/>
            <person name="Hittinger C.T."/>
            <person name="Goeker M."/>
            <person name="Salamov A.A."/>
            <person name="Wisecaver J.H."/>
            <person name="Long T.M."/>
            <person name="Calvey C.H."/>
            <person name="Aerts A.L."/>
            <person name="Barry K.W."/>
            <person name="Choi C."/>
            <person name="Clum A."/>
            <person name="Coughlan A.Y."/>
            <person name="Deshpande S."/>
            <person name="Douglass A.P."/>
            <person name="Hanson S.J."/>
            <person name="Klenk H.-P."/>
            <person name="LaButti K.M."/>
            <person name="Lapidus A."/>
            <person name="Lindquist E.A."/>
            <person name="Lipzen A.M."/>
            <person name="Meier-Kolthoff J.P."/>
            <person name="Ohm R.A."/>
            <person name="Otillar R.P."/>
            <person name="Pangilinan J.L."/>
            <person name="Peng Y."/>
            <person name="Rokas A."/>
            <person name="Rosa C.A."/>
            <person name="Scheuner C."/>
            <person name="Sibirny A.A."/>
            <person name="Slot J.C."/>
            <person name="Stielow J.B."/>
            <person name="Sun H."/>
            <person name="Kurtzman C.P."/>
            <person name="Blackwell M."/>
            <person name="Grigoriev I.V."/>
            <person name="Jeffries T.W."/>
        </authorList>
    </citation>
    <scope>NUCLEOTIDE SEQUENCE [LARGE SCALE GENOMIC DNA]</scope>
    <source>
        <strain evidence="5">ATCC 58044 / CBS 1984 / NCYC 433 / NRRL Y-366-8</strain>
    </source>
</reference>
<protein>
    <recommendedName>
        <fullName evidence="3">RRM domain-containing protein</fullName>
    </recommendedName>
</protein>
<dbReference type="Pfam" id="PF10567">
    <property type="entry name" value="Nab6_mRNP_bdg"/>
    <property type="match status" value="1"/>
</dbReference>
<dbReference type="AlphaFoldDB" id="A0A1E3PAZ8"/>
<keyword evidence="5" id="KW-1185">Reference proteome</keyword>
<dbReference type="InterPro" id="IPR000504">
    <property type="entry name" value="RRM_dom"/>
</dbReference>
<dbReference type="STRING" id="683960.A0A1E3PAZ8"/>
<dbReference type="InterPro" id="IPR018885">
    <property type="entry name" value="mRNA-bd_dom"/>
</dbReference>
<organism evidence="4 5">
    <name type="scientific">Wickerhamomyces anomalus (strain ATCC 58044 / CBS 1984 / NCYC 433 / NRRL Y-366-8)</name>
    <name type="common">Yeast</name>
    <name type="synonym">Hansenula anomala</name>
    <dbReference type="NCBI Taxonomy" id="683960"/>
    <lineage>
        <taxon>Eukaryota</taxon>
        <taxon>Fungi</taxon>
        <taxon>Dikarya</taxon>
        <taxon>Ascomycota</taxon>
        <taxon>Saccharomycotina</taxon>
        <taxon>Saccharomycetes</taxon>
        <taxon>Phaffomycetales</taxon>
        <taxon>Wickerhamomycetaceae</taxon>
        <taxon>Wickerhamomyces</taxon>
    </lineage>
</organism>
<proteinExistence type="predicted"/>
<dbReference type="SUPFAM" id="SSF54928">
    <property type="entry name" value="RNA-binding domain, RBD"/>
    <property type="match status" value="3"/>
</dbReference>
<dbReference type="FunFam" id="3.30.70.330:FF:000400">
    <property type="entry name" value="Negative regulator of differentiation 1"/>
    <property type="match status" value="1"/>
</dbReference>
<evidence type="ECO:0000256" key="1">
    <source>
        <dbReference type="ARBA" id="ARBA00022884"/>
    </source>
</evidence>